<sequence length="149" mass="17231">LFSFTKFFLMFVCLSGAMDCNLTEASESQQCFAAFGGPIVFHLPADVNKTTRIQRNKNVIFTSAEKTVRREHEKYRNIQYFKNGTLKIDKASKNDSGDYQLEVYSTTLGLDLENDSIYFCLTACCFHSCSFYSAFRLRLFTVWSWKKAR</sequence>
<evidence type="ECO:0000313" key="2">
    <source>
        <dbReference type="Ensembl" id="ENSKMAP00000015857.1"/>
    </source>
</evidence>
<organism evidence="2 3">
    <name type="scientific">Kryptolebias marmoratus</name>
    <name type="common">Mangrove killifish</name>
    <name type="synonym">Rivulus marmoratus</name>
    <dbReference type="NCBI Taxonomy" id="37003"/>
    <lineage>
        <taxon>Eukaryota</taxon>
        <taxon>Metazoa</taxon>
        <taxon>Chordata</taxon>
        <taxon>Craniata</taxon>
        <taxon>Vertebrata</taxon>
        <taxon>Euteleostomi</taxon>
        <taxon>Actinopterygii</taxon>
        <taxon>Neopterygii</taxon>
        <taxon>Teleostei</taxon>
        <taxon>Neoteleostei</taxon>
        <taxon>Acanthomorphata</taxon>
        <taxon>Ovalentaria</taxon>
        <taxon>Atherinomorphae</taxon>
        <taxon>Cyprinodontiformes</taxon>
        <taxon>Rivulidae</taxon>
        <taxon>Kryptolebias</taxon>
    </lineage>
</organism>
<dbReference type="Ensembl" id="ENSKMAT00000016085.1">
    <property type="protein sequence ID" value="ENSKMAP00000015857.1"/>
    <property type="gene ID" value="ENSKMAG00000011847.1"/>
</dbReference>
<name>A0A3Q3FTL0_KRYMA</name>
<evidence type="ECO:0000256" key="1">
    <source>
        <dbReference type="SAM" id="SignalP"/>
    </source>
</evidence>
<keyword evidence="1" id="KW-0732">Signal</keyword>
<reference evidence="2" key="1">
    <citation type="submission" date="2025-08" db="UniProtKB">
        <authorList>
            <consortium name="Ensembl"/>
        </authorList>
    </citation>
    <scope>IDENTIFICATION</scope>
</reference>
<dbReference type="Gene3D" id="2.60.40.10">
    <property type="entry name" value="Immunoglobulins"/>
    <property type="match status" value="1"/>
</dbReference>
<dbReference type="GeneTree" id="ENSGT00940000179165"/>
<keyword evidence="3" id="KW-1185">Reference proteome</keyword>
<feature type="signal peptide" evidence="1">
    <location>
        <begin position="1"/>
        <end position="25"/>
    </location>
</feature>
<evidence type="ECO:0000313" key="3">
    <source>
        <dbReference type="Proteomes" id="UP000264800"/>
    </source>
</evidence>
<evidence type="ECO:0008006" key="4">
    <source>
        <dbReference type="Google" id="ProtNLM"/>
    </source>
</evidence>
<protein>
    <recommendedName>
        <fullName evidence="4">Immunoglobulin V-set domain-containing protein</fullName>
    </recommendedName>
</protein>
<dbReference type="InterPro" id="IPR013783">
    <property type="entry name" value="Ig-like_fold"/>
</dbReference>
<dbReference type="Proteomes" id="UP000264800">
    <property type="component" value="Unplaced"/>
</dbReference>
<feature type="chain" id="PRO_5018690177" description="Immunoglobulin V-set domain-containing protein" evidence="1">
    <location>
        <begin position="26"/>
        <end position="149"/>
    </location>
</feature>
<proteinExistence type="predicted"/>
<dbReference type="InterPro" id="IPR036179">
    <property type="entry name" value="Ig-like_dom_sf"/>
</dbReference>
<reference evidence="2" key="2">
    <citation type="submission" date="2025-09" db="UniProtKB">
        <authorList>
            <consortium name="Ensembl"/>
        </authorList>
    </citation>
    <scope>IDENTIFICATION</scope>
</reference>
<dbReference type="SUPFAM" id="SSF48726">
    <property type="entry name" value="Immunoglobulin"/>
    <property type="match status" value="1"/>
</dbReference>
<accession>A0A3Q3FTL0</accession>
<dbReference type="AlphaFoldDB" id="A0A3Q3FTL0"/>